<evidence type="ECO:0000256" key="1">
    <source>
        <dbReference type="SAM" id="MobiDB-lite"/>
    </source>
</evidence>
<sequence>MQMILDLPVPAHDLFTSLDGKLNTLHRELRFIARTLARLQHRHDFALVFSTGQSHYSESFLADFHSRLTQECDMMLRRLFSAPKKECSDDIESAPSSPVAELPPSPSPPACRPRHLRALTEPTLSPIPVTPIKTRPARSPTYSWTPQSNIPSSGTLPKTVTVIVDERSQAIFEIPETHLKHLLNTTSLETVPVPSRNTTQPPQPIQALYLRTTSLAAFTDFLHWTKTGHILPHATPPTIPWLIEHHARRYLDALHLGITLHSIPYQSLAITSLLDLGPYIPYPEDLVNPIFSATAHYESPDHPARQVIVAIVAAKTCGAGKRRVRQGPRDRNVERGDRIESGTFWKMYDAFVRERGPECGWPGCVEEVLVR</sequence>
<evidence type="ECO:0000313" key="3">
    <source>
        <dbReference type="Proteomes" id="UP000269276"/>
    </source>
</evidence>
<dbReference type="AlphaFoldDB" id="A0A3M7C2Q5"/>
<feature type="compositionally biased region" description="Pro residues" evidence="1">
    <location>
        <begin position="101"/>
        <end position="111"/>
    </location>
</feature>
<comment type="caution">
    <text evidence="2">The sequence shown here is derived from an EMBL/GenBank/DDBJ whole genome shotgun (WGS) entry which is preliminary data.</text>
</comment>
<feature type="region of interest" description="Disordered" evidence="1">
    <location>
        <begin position="125"/>
        <end position="150"/>
    </location>
</feature>
<name>A0A3M7C2Q5_HORWE</name>
<feature type="region of interest" description="Disordered" evidence="1">
    <location>
        <begin position="87"/>
        <end position="111"/>
    </location>
</feature>
<dbReference type="EMBL" id="QWIP01001464">
    <property type="protein sequence ID" value="RMY45917.1"/>
    <property type="molecule type" value="Genomic_DNA"/>
</dbReference>
<organism evidence="2 3">
    <name type="scientific">Hortaea werneckii</name>
    <name type="common">Black yeast</name>
    <name type="synonym">Cladosporium werneckii</name>
    <dbReference type="NCBI Taxonomy" id="91943"/>
    <lineage>
        <taxon>Eukaryota</taxon>
        <taxon>Fungi</taxon>
        <taxon>Dikarya</taxon>
        <taxon>Ascomycota</taxon>
        <taxon>Pezizomycotina</taxon>
        <taxon>Dothideomycetes</taxon>
        <taxon>Dothideomycetidae</taxon>
        <taxon>Mycosphaerellales</taxon>
        <taxon>Teratosphaeriaceae</taxon>
        <taxon>Hortaea</taxon>
    </lineage>
</organism>
<feature type="compositionally biased region" description="Polar residues" evidence="1">
    <location>
        <begin position="140"/>
        <end position="150"/>
    </location>
</feature>
<reference evidence="2 3" key="1">
    <citation type="journal article" date="2018" name="BMC Genomics">
        <title>Genomic evidence for intraspecific hybridization in a clonal and extremely halotolerant yeast.</title>
        <authorList>
            <person name="Gostincar C."/>
            <person name="Stajich J.E."/>
            <person name="Zupancic J."/>
            <person name="Zalar P."/>
            <person name="Gunde-Cimerman N."/>
        </authorList>
    </citation>
    <scope>NUCLEOTIDE SEQUENCE [LARGE SCALE GENOMIC DNA]</scope>
    <source>
        <strain evidence="2 3">EXF-2682</strain>
    </source>
</reference>
<evidence type="ECO:0000313" key="2">
    <source>
        <dbReference type="EMBL" id="RMY45917.1"/>
    </source>
</evidence>
<accession>A0A3M7C2Q5</accession>
<gene>
    <name evidence="2" type="ORF">D0863_15948</name>
</gene>
<dbReference type="OrthoDB" id="3912774at2759"/>
<dbReference type="Proteomes" id="UP000269276">
    <property type="component" value="Unassembled WGS sequence"/>
</dbReference>
<protein>
    <submittedName>
        <fullName evidence="2">Uncharacterized protein</fullName>
    </submittedName>
</protein>
<proteinExistence type="predicted"/>